<protein>
    <submittedName>
        <fullName evidence="1">Uncharacterized protein</fullName>
    </submittedName>
</protein>
<keyword evidence="2" id="KW-1185">Reference proteome</keyword>
<organism evidence="1 2">
    <name type="scientific">Nonomuraea typhae</name>
    <dbReference type="NCBI Taxonomy" id="2603600"/>
    <lineage>
        <taxon>Bacteria</taxon>
        <taxon>Bacillati</taxon>
        <taxon>Actinomycetota</taxon>
        <taxon>Actinomycetes</taxon>
        <taxon>Streptosporangiales</taxon>
        <taxon>Streptosporangiaceae</taxon>
        <taxon>Nonomuraea</taxon>
    </lineage>
</organism>
<reference evidence="1 2" key="1">
    <citation type="submission" date="2024-10" db="EMBL/GenBank/DDBJ databases">
        <title>The Natural Products Discovery Center: Release of the First 8490 Sequenced Strains for Exploring Actinobacteria Biosynthetic Diversity.</title>
        <authorList>
            <person name="Kalkreuter E."/>
            <person name="Kautsar S.A."/>
            <person name="Yang D."/>
            <person name="Bader C.D."/>
            <person name="Teijaro C.N."/>
            <person name="Fluegel L."/>
            <person name="Davis C.M."/>
            <person name="Simpson J.R."/>
            <person name="Lauterbach L."/>
            <person name="Steele A.D."/>
            <person name="Gui C."/>
            <person name="Meng S."/>
            <person name="Li G."/>
            <person name="Viehrig K."/>
            <person name="Ye F."/>
            <person name="Su P."/>
            <person name="Kiefer A.F."/>
            <person name="Nichols A."/>
            <person name="Cepeda A.J."/>
            <person name="Yan W."/>
            <person name="Fan B."/>
            <person name="Jiang Y."/>
            <person name="Adhikari A."/>
            <person name="Zheng C.-J."/>
            <person name="Schuster L."/>
            <person name="Cowan T.M."/>
            <person name="Smanski M.J."/>
            <person name="Chevrette M.G."/>
            <person name="De Carvalho L.P.S."/>
            <person name="Shen B."/>
        </authorList>
    </citation>
    <scope>NUCLEOTIDE SEQUENCE [LARGE SCALE GENOMIC DNA]</scope>
    <source>
        <strain evidence="1 2">NPDC050545</strain>
    </source>
</reference>
<dbReference type="Proteomes" id="UP001612741">
    <property type="component" value="Unassembled WGS sequence"/>
</dbReference>
<dbReference type="EMBL" id="JBITGY010000002">
    <property type="protein sequence ID" value="MFI6497103.1"/>
    <property type="molecule type" value="Genomic_DNA"/>
</dbReference>
<name>A0ABW7YP88_9ACTN</name>
<evidence type="ECO:0000313" key="2">
    <source>
        <dbReference type="Proteomes" id="UP001612741"/>
    </source>
</evidence>
<proteinExistence type="predicted"/>
<accession>A0ABW7YP88</accession>
<dbReference type="RefSeq" id="WP_397079719.1">
    <property type="nucleotide sequence ID" value="NZ_JBITGY010000002.1"/>
</dbReference>
<evidence type="ECO:0000313" key="1">
    <source>
        <dbReference type="EMBL" id="MFI6497103.1"/>
    </source>
</evidence>
<gene>
    <name evidence="1" type="ORF">ACIBG2_06965</name>
</gene>
<sequence length="161" mass="17765">MKPIRRTVALLNHVIFRDPDGEHAYVLGPGRHGKVFHVPFCPKIKGIEGTERVIGTYGRLFTATCMPCNHCMPHGSHKVTLPDGTHRYRPMGPIAVGHHGDRIEEHGEYALCHQIGGKWRVREWAASGPTALTRAKELGVTVILGPPDARYGLPIGPETEQ</sequence>
<comment type="caution">
    <text evidence="1">The sequence shown here is derived from an EMBL/GenBank/DDBJ whole genome shotgun (WGS) entry which is preliminary data.</text>
</comment>